<keyword evidence="7" id="KW-1185">Reference proteome</keyword>
<dbReference type="InterPro" id="IPR002104">
    <property type="entry name" value="Integrase_catalytic"/>
</dbReference>
<evidence type="ECO:0000256" key="3">
    <source>
        <dbReference type="ARBA" id="ARBA00023125"/>
    </source>
</evidence>
<keyword evidence="4" id="KW-0233">DNA recombination</keyword>
<dbReference type="InterPro" id="IPR050090">
    <property type="entry name" value="Tyrosine_recombinase_XerCD"/>
</dbReference>
<keyword evidence="2" id="KW-0229">DNA integration</keyword>
<dbReference type="GO" id="GO:0006310">
    <property type="term" value="P:DNA recombination"/>
    <property type="evidence" value="ECO:0007669"/>
    <property type="project" value="UniProtKB-KW"/>
</dbReference>
<evidence type="ECO:0000256" key="2">
    <source>
        <dbReference type="ARBA" id="ARBA00022908"/>
    </source>
</evidence>
<dbReference type="PANTHER" id="PTHR30349:SF41">
    <property type="entry name" value="INTEGRASE_RECOMBINASE PROTEIN MJ0367-RELATED"/>
    <property type="match status" value="1"/>
</dbReference>
<evidence type="ECO:0000256" key="1">
    <source>
        <dbReference type="ARBA" id="ARBA00008857"/>
    </source>
</evidence>
<dbReference type="Pfam" id="PF00589">
    <property type="entry name" value="Phage_integrase"/>
    <property type="match status" value="1"/>
</dbReference>
<dbReference type="CDD" id="cd00397">
    <property type="entry name" value="DNA_BRE_C"/>
    <property type="match status" value="1"/>
</dbReference>
<dbReference type="InterPro" id="IPR010998">
    <property type="entry name" value="Integrase_recombinase_N"/>
</dbReference>
<sequence>MRKHHPKNERIKRQYLAYLEEAKRMSVKSTDQVAAAIAVFEASTGYKDFAQFHIEQARKFKRQLNDQINPDTGKPLAKATIHSRLMALKAFFHWLAGQPGYKSRISYSDADYFNPSANDSRIATARRERPVPSAEQIRHVIFSMKAVSDIEKRNRALITFAYLTGMRDDAMASLSIRHVDMDRRTVDQDARSVRTKNRKTIHSWFFPVGKDIEQIVIEWIDFLKTEKLFGPDDPLFPATEIGLNADGLFAAKGLSREHWKNADPIRKIFRQAFEAADLPYFNPHSFRNTLAQIGERMCKTPEYFKAWSQNLGHERVLTTLISYGAVASHRQAEIMANLATSASGNRRYCFEDNIDALAEFLLENIKAHHGK</sequence>
<dbReference type="Proteomes" id="UP000541109">
    <property type="component" value="Unassembled WGS sequence"/>
</dbReference>
<dbReference type="PROSITE" id="PS51898">
    <property type="entry name" value="TYR_RECOMBINASE"/>
    <property type="match status" value="1"/>
</dbReference>
<dbReference type="EMBL" id="JACFXV010000044">
    <property type="protein sequence ID" value="MBA5777026.1"/>
    <property type="molecule type" value="Genomic_DNA"/>
</dbReference>
<dbReference type="AlphaFoldDB" id="A0A839AD05"/>
<feature type="domain" description="Tyr recombinase" evidence="5">
    <location>
        <begin position="127"/>
        <end position="336"/>
    </location>
</feature>
<comment type="caution">
    <text evidence="6">The sequence shown here is derived from an EMBL/GenBank/DDBJ whole genome shotgun (WGS) entry which is preliminary data.</text>
</comment>
<dbReference type="InterPro" id="IPR013762">
    <property type="entry name" value="Integrase-like_cat_sf"/>
</dbReference>
<dbReference type="Gene3D" id="1.10.443.10">
    <property type="entry name" value="Intergrase catalytic core"/>
    <property type="match status" value="1"/>
</dbReference>
<organism evidence="6 7">
    <name type="scientific">Stappia albiluteola</name>
    <dbReference type="NCBI Taxonomy" id="2758565"/>
    <lineage>
        <taxon>Bacteria</taxon>
        <taxon>Pseudomonadati</taxon>
        <taxon>Pseudomonadota</taxon>
        <taxon>Alphaproteobacteria</taxon>
        <taxon>Hyphomicrobiales</taxon>
        <taxon>Stappiaceae</taxon>
        <taxon>Stappia</taxon>
    </lineage>
</organism>
<reference evidence="6 7" key="1">
    <citation type="submission" date="2020-07" db="EMBL/GenBank/DDBJ databases">
        <title>Stappia sp., F7233, whole genome shotgun sequencing project.</title>
        <authorList>
            <person name="Jiang S."/>
            <person name="Liu Z.W."/>
            <person name="Du Z.J."/>
        </authorList>
    </citation>
    <scope>NUCLEOTIDE SEQUENCE [LARGE SCALE GENOMIC DNA]</scope>
    <source>
        <strain evidence="6 7">F7233</strain>
    </source>
</reference>
<dbReference type="GO" id="GO:0015074">
    <property type="term" value="P:DNA integration"/>
    <property type="evidence" value="ECO:0007669"/>
    <property type="project" value="UniProtKB-KW"/>
</dbReference>
<name>A0A839AD05_9HYPH</name>
<evidence type="ECO:0000313" key="6">
    <source>
        <dbReference type="EMBL" id="MBA5777026.1"/>
    </source>
</evidence>
<dbReference type="PANTHER" id="PTHR30349">
    <property type="entry name" value="PHAGE INTEGRASE-RELATED"/>
    <property type="match status" value="1"/>
</dbReference>
<keyword evidence="3" id="KW-0238">DNA-binding</keyword>
<protein>
    <submittedName>
        <fullName evidence="6">Tyrosine-type recombinase/integrase</fullName>
    </submittedName>
</protein>
<dbReference type="InterPro" id="IPR011010">
    <property type="entry name" value="DNA_brk_join_enz"/>
</dbReference>
<evidence type="ECO:0000256" key="4">
    <source>
        <dbReference type="ARBA" id="ARBA00023172"/>
    </source>
</evidence>
<dbReference type="GO" id="GO:0003677">
    <property type="term" value="F:DNA binding"/>
    <property type="evidence" value="ECO:0007669"/>
    <property type="project" value="UniProtKB-KW"/>
</dbReference>
<dbReference type="Gene3D" id="1.10.150.130">
    <property type="match status" value="1"/>
</dbReference>
<evidence type="ECO:0000259" key="5">
    <source>
        <dbReference type="PROSITE" id="PS51898"/>
    </source>
</evidence>
<accession>A0A839AD05</accession>
<gene>
    <name evidence="6" type="ORF">H2509_07765</name>
</gene>
<evidence type="ECO:0000313" key="7">
    <source>
        <dbReference type="Proteomes" id="UP000541109"/>
    </source>
</evidence>
<proteinExistence type="inferred from homology"/>
<dbReference type="RefSeq" id="WP_182164023.1">
    <property type="nucleotide sequence ID" value="NZ_JACFXV010000044.1"/>
</dbReference>
<dbReference type="SUPFAM" id="SSF56349">
    <property type="entry name" value="DNA breaking-rejoining enzymes"/>
    <property type="match status" value="1"/>
</dbReference>
<comment type="similarity">
    <text evidence="1">Belongs to the 'phage' integrase family.</text>
</comment>